<name>A0A348FWZ3_9HYPH</name>
<keyword evidence="1" id="KW-0472">Membrane</keyword>
<keyword evidence="3" id="KW-1185">Reference proteome</keyword>
<organism evidence="2 3">
    <name type="scientific">Blastochloris tepida</name>
    <dbReference type="NCBI Taxonomy" id="2233851"/>
    <lineage>
        <taxon>Bacteria</taxon>
        <taxon>Pseudomonadati</taxon>
        <taxon>Pseudomonadota</taxon>
        <taxon>Alphaproteobacteria</taxon>
        <taxon>Hyphomicrobiales</taxon>
        <taxon>Blastochloridaceae</taxon>
        <taxon>Blastochloris</taxon>
    </lineage>
</organism>
<dbReference type="Pfam" id="PF04241">
    <property type="entry name" value="DUF423"/>
    <property type="match status" value="1"/>
</dbReference>
<dbReference type="KEGG" id="blag:BLTE_05110"/>
<reference evidence="2 3" key="1">
    <citation type="submission" date="2018-08" db="EMBL/GenBank/DDBJ databases">
        <title>Complete genome sequencing of Blastochloris tepida GI.</title>
        <authorList>
            <person name="Tsukatani Y."/>
            <person name="Mori H."/>
        </authorList>
    </citation>
    <scope>NUCLEOTIDE SEQUENCE [LARGE SCALE GENOMIC DNA]</scope>
    <source>
        <strain evidence="2 3">GI</strain>
    </source>
</reference>
<protein>
    <recommendedName>
        <fullName evidence="4">DUF423 domain-containing protein</fullName>
    </recommendedName>
</protein>
<keyword evidence="1" id="KW-1133">Transmembrane helix</keyword>
<evidence type="ECO:0008006" key="4">
    <source>
        <dbReference type="Google" id="ProtNLM"/>
    </source>
</evidence>
<evidence type="ECO:0000256" key="1">
    <source>
        <dbReference type="SAM" id="Phobius"/>
    </source>
</evidence>
<feature type="transmembrane region" description="Helical" evidence="1">
    <location>
        <begin position="63"/>
        <end position="85"/>
    </location>
</feature>
<sequence length="118" mass="11334">MARDSAAAQRGLTLAGGLAGAAGVALAAAGSHGGHPGLQTAGLLLVMHAAAVLALAGRGGLSGLAAALLLAGSALFAGDLAARVYLRTRLFPFAAPAGGLTMIAGWLVVALTALLRGR</sequence>
<feature type="transmembrane region" description="Helical" evidence="1">
    <location>
        <begin position="91"/>
        <end position="115"/>
    </location>
</feature>
<dbReference type="InterPro" id="IPR006696">
    <property type="entry name" value="DUF423"/>
</dbReference>
<proteinExistence type="predicted"/>
<accession>A0A348FWZ3</accession>
<keyword evidence="1" id="KW-0812">Transmembrane</keyword>
<dbReference type="AlphaFoldDB" id="A0A348FWZ3"/>
<dbReference type="EMBL" id="AP018907">
    <property type="protein sequence ID" value="BBF91826.1"/>
    <property type="molecule type" value="Genomic_DNA"/>
</dbReference>
<feature type="transmembrane region" description="Helical" evidence="1">
    <location>
        <begin position="37"/>
        <end position="56"/>
    </location>
</feature>
<evidence type="ECO:0000313" key="3">
    <source>
        <dbReference type="Proteomes" id="UP000266934"/>
    </source>
</evidence>
<gene>
    <name evidence="2" type="ORF">BLTE_05110</name>
</gene>
<dbReference type="OrthoDB" id="7173378at2"/>
<dbReference type="Proteomes" id="UP000266934">
    <property type="component" value="Chromosome"/>
</dbReference>
<dbReference type="RefSeq" id="WP_126397340.1">
    <property type="nucleotide sequence ID" value="NZ_AP018907.1"/>
</dbReference>
<evidence type="ECO:0000313" key="2">
    <source>
        <dbReference type="EMBL" id="BBF91826.1"/>
    </source>
</evidence>